<name>A0A4Y2JLE8_ARAVE</name>
<evidence type="ECO:0000256" key="1">
    <source>
        <dbReference type="SAM" id="MobiDB-lite"/>
    </source>
</evidence>
<comment type="caution">
    <text evidence="2">The sequence shown here is derived from an EMBL/GenBank/DDBJ whole genome shotgun (WGS) entry which is preliminary data.</text>
</comment>
<evidence type="ECO:0000313" key="3">
    <source>
        <dbReference type="Proteomes" id="UP000499080"/>
    </source>
</evidence>
<keyword evidence="3" id="KW-1185">Reference proteome</keyword>
<reference evidence="2 3" key="1">
    <citation type="journal article" date="2019" name="Sci. Rep.">
        <title>Orb-weaving spider Araneus ventricosus genome elucidates the spidroin gene catalogue.</title>
        <authorList>
            <person name="Kono N."/>
            <person name="Nakamura H."/>
            <person name="Ohtoshi R."/>
            <person name="Moran D.A.P."/>
            <person name="Shinohara A."/>
            <person name="Yoshida Y."/>
            <person name="Fujiwara M."/>
            <person name="Mori M."/>
            <person name="Tomita M."/>
            <person name="Arakawa K."/>
        </authorList>
    </citation>
    <scope>NUCLEOTIDE SEQUENCE [LARGE SCALE GENOMIC DNA]</scope>
</reference>
<accession>A0A4Y2JLE8</accession>
<feature type="compositionally biased region" description="Basic and acidic residues" evidence="1">
    <location>
        <begin position="26"/>
        <end position="36"/>
    </location>
</feature>
<dbReference type="Proteomes" id="UP000499080">
    <property type="component" value="Unassembled WGS sequence"/>
</dbReference>
<proteinExistence type="predicted"/>
<dbReference type="EMBL" id="BGPR01190637">
    <property type="protein sequence ID" value="GBM90288.1"/>
    <property type="molecule type" value="Genomic_DNA"/>
</dbReference>
<evidence type="ECO:0000313" key="2">
    <source>
        <dbReference type="EMBL" id="GBM90288.1"/>
    </source>
</evidence>
<sequence>MRAHKTVTFEINKAQKQPESGKMSHHVKEGETEKLSKSNQRMYSVKKGHFHRRNVNQRPQRYLVPGQEYARQEKQLPDVSLMAIQASRSFS</sequence>
<gene>
    <name evidence="2" type="ORF">AVEN_87416_1</name>
</gene>
<feature type="region of interest" description="Disordered" evidence="1">
    <location>
        <begin position="1"/>
        <end position="59"/>
    </location>
</feature>
<protein>
    <submittedName>
        <fullName evidence="2">Uncharacterized protein</fullName>
    </submittedName>
</protein>
<feature type="compositionally biased region" description="Basic residues" evidence="1">
    <location>
        <begin position="44"/>
        <end position="55"/>
    </location>
</feature>
<organism evidence="2 3">
    <name type="scientific">Araneus ventricosus</name>
    <name type="common">Orbweaver spider</name>
    <name type="synonym">Epeira ventricosa</name>
    <dbReference type="NCBI Taxonomy" id="182803"/>
    <lineage>
        <taxon>Eukaryota</taxon>
        <taxon>Metazoa</taxon>
        <taxon>Ecdysozoa</taxon>
        <taxon>Arthropoda</taxon>
        <taxon>Chelicerata</taxon>
        <taxon>Arachnida</taxon>
        <taxon>Araneae</taxon>
        <taxon>Araneomorphae</taxon>
        <taxon>Entelegynae</taxon>
        <taxon>Araneoidea</taxon>
        <taxon>Araneidae</taxon>
        <taxon>Araneus</taxon>
    </lineage>
</organism>
<dbReference type="AlphaFoldDB" id="A0A4Y2JLE8"/>